<dbReference type="GO" id="GO:0035597">
    <property type="term" value="F:tRNA-2-methylthio-N(6)-dimethylallyladenosine(37) synthase activity"/>
    <property type="evidence" value="ECO:0007669"/>
    <property type="project" value="UniProtKB-EC"/>
</dbReference>
<feature type="binding site" evidence="13">
    <location>
        <position position="153"/>
    </location>
    <ligand>
        <name>[4Fe-4S] cluster</name>
        <dbReference type="ChEBI" id="CHEBI:49883"/>
        <label>2</label>
        <note>4Fe-4S-S-AdoMet</note>
    </ligand>
</feature>
<dbReference type="Gene3D" id="3.40.50.12160">
    <property type="entry name" value="Methylthiotransferase, N-terminal domain"/>
    <property type="match status" value="1"/>
</dbReference>
<proteinExistence type="inferred from homology"/>
<dbReference type="Pfam" id="PF00919">
    <property type="entry name" value="UPF0004"/>
    <property type="match status" value="1"/>
</dbReference>
<protein>
    <recommendedName>
        <fullName evidence="10 13">tRNA-2-methylthio-N(6)-dimethylallyladenosine synthase</fullName>
        <ecNumber evidence="9 13">2.8.4.3</ecNumber>
    </recommendedName>
    <alternativeName>
        <fullName evidence="12 13">(Dimethylallyl)adenosine tRNA methylthiotransferase MiaB</fullName>
    </alternativeName>
    <alternativeName>
        <fullName evidence="11 13">tRNA-i(6)A37 methylthiotransferase</fullName>
    </alternativeName>
</protein>
<evidence type="ECO:0000313" key="18">
    <source>
        <dbReference type="Proteomes" id="UP000648239"/>
    </source>
</evidence>
<accession>A0A8J7C176</accession>
<dbReference type="NCBIfam" id="TIGR01574">
    <property type="entry name" value="miaB-methiolase"/>
    <property type="match status" value="1"/>
</dbReference>
<dbReference type="PROSITE" id="PS51918">
    <property type="entry name" value="RADICAL_SAM"/>
    <property type="match status" value="1"/>
</dbReference>
<keyword evidence="4 13" id="KW-0808">Transferase</keyword>
<dbReference type="InterPro" id="IPR002792">
    <property type="entry name" value="TRAM_dom"/>
</dbReference>
<evidence type="ECO:0000256" key="10">
    <source>
        <dbReference type="ARBA" id="ARBA00068570"/>
    </source>
</evidence>
<dbReference type="InterPro" id="IPR007197">
    <property type="entry name" value="rSAM"/>
</dbReference>
<dbReference type="InterPro" id="IPR006638">
    <property type="entry name" value="Elp3/MiaA/NifB-like_rSAM"/>
</dbReference>
<keyword evidence="6 13" id="KW-0479">Metal-binding</keyword>
<dbReference type="HAMAP" id="MF_01864">
    <property type="entry name" value="tRNA_metthiotr_MiaB"/>
    <property type="match status" value="1"/>
</dbReference>
<evidence type="ECO:0000256" key="12">
    <source>
        <dbReference type="ARBA" id="ARBA00081141"/>
    </source>
</evidence>
<comment type="subunit">
    <text evidence="13">Monomer.</text>
</comment>
<feature type="domain" description="MTTase N-terminal" evidence="15">
    <location>
        <begin position="1"/>
        <end position="106"/>
    </location>
</feature>
<keyword evidence="7 13" id="KW-0408">Iron</keyword>
<dbReference type="SUPFAM" id="SSF102114">
    <property type="entry name" value="Radical SAM enzymes"/>
    <property type="match status" value="1"/>
</dbReference>
<evidence type="ECO:0000256" key="9">
    <source>
        <dbReference type="ARBA" id="ARBA00033765"/>
    </source>
</evidence>
<dbReference type="Proteomes" id="UP000648239">
    <property type="component" value="Unassembled WGS sequence"/>
</dbReference>
<comment type="caution">
    <text evidence="17">The sequence shown here is derived from an EMBL/GenBank/DDBJ whole genome shotgun (WGS) entry which is preliminary data.</text>
</comment>
<dbReference type="InterPro" id="IPR038135">
    <property type="entry name" value="Methylthiotransferase_N_sf"/>
</dbReference>
<gene>
    <name evidence="13 17" type="primary">miaB</name>
    <name evidence="17" type="ORF">IFK94_01300</name>
</gene>
<evidence type="ECO:0000259" key="16">
    <source>
        <dbReference type="PROSITE" id="PS51918"/>
    </source>
</evidence>
<comment type="catalytic activity">
    <reaction evidence="13">
        <text>N(6)-dimethylallyladenosine(37) in tRNA + (sulfur carrier)-SH + AH2 + 2 S-adenosyl-L-methionine = 2-methylsulfanyl-N(6)-dimethylallyladenosine(37) in tRNA + (sulfur carrier)-H + 5'-deoxyadenosine + L-methionine + A + S-adenosyl-L-homocysteine + 2 H(+)</text>
        <dbReference type="Rhea" id="RHEA:37067"/>
        <dbReference type="Rhea" id="RHEA-COMP:10375"/>
        <dbReference type="Rhea" id="RHEA-COMP:10376"/>
        <dbReference type="Rhea" id="RHEA-COMP:14737"/>
        <dbReference type="Rhea" id="RHEA-COMP:14739"/>
        <dbReference type="ChEBI" id="CHEBI:13193"/>
        <dbReference type="ChEBI" id="CHEBI:15378"/>
        <dbReference type="ChEBI" id="CHEBI:17319"/>
        <dbReference type="ChEBI" id="CHEBI:17499"/>
        <dbReference type="ChEBI" id="CHEBI:29917"/>
        <dbReference type="ChEBI" id="CHEBI:57844"/>
        <dbReference type="ChEBI" id="CHEBI:57856"/>
        <dbReference type="ChEBI" id="CHEBI:59789"/>
        <dbReference type="ChEBI" id="CHEBI:64428"/>
        <dbReference type="ChEBI" id="CHEBI:74415"/>
        <dbReference type="ChEBI" id="CHEBI:74417"/>
        <dbReference type="EC" id="2.8.4.3"/>
    </reaction>
</comment>
<dbReference type="SMART" id="SM00729">
    <property type="entry name" value="Elp3"/>
    <property type="match status" value="1"/>
</dbReference>
<dbReference type="CDD" id="cd01335">
    <property type="entry name" value="Radical_SAM"/>
    <property type="match status" value="1"/>
</dbReference>
<dbReference type="Pfam" id="PF04055">
    <property type="entry name" value="Radical_SAM"/>
    <property type="match status" value="1"/>
</dbReference>
<dbReference type="PROSITE" id="PS50926">
    <property type="entry name" value="TRAM"/>
    <property type="match status" value="1"/>
</dbReference>
<dbReference type="InterPro" id="IPR013848">
    <property type="entry name" value="Methylthiotransferase_N"/>
</dbReference>
<sequence length="432" mass="47694">MNVHDSEKLSGSMEREGYLRAAGPDGADVVLLNTCSIREKASEKVFSELGRLRKLKDRNPDMILGVCGCVGQQEGAEIFRRAPFVDLVIGPRSTASLPALMERVRQGETDVSLRVDTEYRRDSIDFPYDQIRREGEAAGKAFVTVIEGCNHRCTFCIVPRTRGKEVCRGMDDILAEVGQLADRGVLEVEFLGQTVNAYRDDRGNGLAELLVATSRIDGIERIRFTTSHPAQMTERLMDAMAEAGPRVVPFLHLPVQSGSSSVLKDMRRGYDRGTYLAKVAALRERIPGICLGTDIIVGFPTESDVDFRETLSLMEEVRFHSCYSFTYSPRPGTASEAFHDGVGPEEKQARLHELQLVQKGIQERLHASWVGRTVEVLVEGASKSDASRMTGRTPESRIVNFTGNAVIGRMAPILVESSSAYALLGRKIEPEA</sequence>
<comment type="similarity">
    <text evidence="13">Belongs to the methylthiotransferase family. MiaB subfamily.</text>
</comment>
<dbReference type="NCBIfam" id="TIGR00089">
    <property type="entry name" value="MiaB/RimO family radical SAM methylthiotransferase"/>
    <property type="match status" value="1"/>
</dbReference>
<keyword evidence="2 13" id="KW-0004">4Fe-4S</keyword>
<comment type="cofactor">
    <cofactor evidence="13">
        <name>[4Fe-4S] cluster</name>
        <dbReference type="ChEBI" id="CHEBI:49883"/>
    </cofactor>
    <text evidence="13">Binds 2 [4Fe-4S] clusters. One cluster is coordinated with 3 cysteines and an exchangeable S-adenosyl-L-methionine.</text>
</comment>
<dbReference type="SFLD" id="SFLDG01061">
    <property type="entry name" value="methylthiotransferase"/>
    <property type="match status" value="1"/>
</dbReference>
<evidence type="ECO:0000313" key="17">
    <source>
        <dbReference type="EMBL" id="MBD3866735.1"/>
    </source>
</evidence>
<evidence type="ECO:0000259" key="14">
    <source>
        <dbReference type="PROSITE" id="PS50926"/>
    </source>
</evidence>
<evidence type="ECO:0000256" key="3">
    <source>
        <dbReference type="ARBA" id="ARBA00022490"/>
    </source>
</evidence>
<evidence type="ECO:0000256" key="7">
    <source>
        <dbReference type="ARBA" id="ARBA00023004"/>
    </source>
</evidence>
<reference evidence="17 18" key="1">
    <citation type="submission" date="2020-08" db="EMBL/GenBank/DDBJ databases">
        <title>Acidobacteriota in marine sediments use diverse sulfur dissimilation pathways.</title>
        <authorList>
            <person name="Wasmund K."/>
        </authorList>
    </citation>
    <scope>NUCLEOTIDE SEQUENCE [LARGE SCALE GENOMIC DNA]</scope>
    <source>
        <strain evidence="17">MAG AM4</strain>
    </source>
</reference>
<name>A0A8J7C176_9BACT</name>
<dbReference type="InterPro" id="IPR020612">
    <property type="entry name" value="Methylthiotransferase_CS"/>
</dbReference>
<dbReference type="PANTHER" id="PTHR43020:SF2">
    <property type="entry name" value="MITOCHONDRIAL TRNA METHYLTHIOTRANSFERASE CDK5RAP1"/>
    <property type="match status" value="1"/>
</dbReference>
<dbReference type="Pfam" id="PF01938">
    <property type="entry name" value="TRAM"/>
    <property type="match status" value="1"/>
</dbReference>
<feature type="domain" description="Radical SAM core" evidence="16">
    <location>
        <begin position="135"/>
        <end position="364"/>
    </location>
</feature>
<dbReference type="InterPro" id="IPR005839">
    <property type="entry name" value="Methylthiotransferase"/>
</dbReference>
<keyword evidence="5 13" id="KW-0949">S-adenosyl-L-methionine</keyword>
<evidence type="ECO:0000256" key="13">
    <source>
        <dbReference type="HAMAP-Rule" id="MF_01864"/>
    </source>
</evidence>
<feature type="binding site" evidence="13">
    <location>
        <position position="149"/>
    </location>
    <ligand>
        <name>[4Fe-4S] cluster</name>
        <dbReference type="ChEBI" id="CHEBI:49883"/>
        <label>2</label>
        <note>4Fe-4S-S-AdoMet</note>
    </ligand>
</feature>
<organism evidence="17 18">
    <name type="scientific">Candidatus Polarisedimenticola svalbardensis</name>
    <dbReference type="NCBI Taxonomy" id="2886004"/>
    <lineage>
        <taxon>Bacteria</taxon>
        <taxon>Pseudomonadati</taxon>
        <taxon>Acidobacteriota</taxon>
        <taxon>Candidatus Polarisedimenticolia</taxon>
        <taxon>Candidatus Polarisedimenticolales</taxon>
        <taxon>Candidatus Polarisedimenticolaceae</taxon>
        <taxon>Candidatus Polarisedimenticola</taxon>
    </lineage>
</organism>
<dbReference type="PROSITE" id="PS51449">
    <property type="entry name" value="MTTASE_N"/>
    <property type="match status" value="1"/>
</dbReference>
<dbReference type="PROSITE" id="PS01278">
    <property type="entry name" value="MTTASE_RADICAL"/>
    <property type="match status" value="1"/>
</dbReference>
<dbReference type="AlphaFoldDB" id="A0A8J7C176"/>
<keyword evidence="13" id="KW-0819">tRNA processing</keyword>
<evidence type="ECO:0000256" key="6">
    <source>
        <dbReference type="ARBA" id="ARBA00022723"/>
    </source>
</evidence>
<dbReference type="SFLD" id="SFLDS00029">
    <property type="entry name" value="Radical_SAM"/>
    <property type="match status" value="1"/>
</dbReference>
<keyword evidence="3 13" id="KW-0963">Cytoplasm</keyword>
<evidence type="ECO:0000259" key="15">
    <source>
        <dbReference type="PROSITE" id="PS51449"/>
    </source>
</evidence>
<evidence type="ECO:0000256" key="5">
    <source>
        <dbReference type="ARBA" id="ARBA00022691"/>
    </source>
</evidence>
<evidence type="ECO:0000256" key="1">
    <source>
        <dbReference type="ARBA" id="ARBA00003234"/>
    </source>
</evidence>
<feature type="domain" description="TRAM" evidence="14">
    <location>
        <begin position="367"/>
        <end position="429"/>
    </location>
</feature>
<feature type="binding site" evidence="13">
    <location>
        <position position="156"/>
    </location>
    <ligand>
        <name>[4Fe-4S] cluster</name>
        <dbReference type="ChEBI" id="CHEBI:49883"/>
        <label>2</label>
        <note>4Fe-4S-S-AdoMet</note>
    </ligand>
</feature>
<comment type="caution">
    <text evidence="13">Lacks conserved residue(s) required for the propagation of feature annotation.</text>
</comment>
<comment type="subcellular location">
    <subcellularLocation>
        <location evidence="13">Cytoplasm</location>
    </subcellularLocation>
</comment>
<dbReference type="Gene3D" id="3.80.30.20">
    <property type="entry name" value="tm_1862 like domain"/>
    <property type="match status" value="1"/>
</dbReference>
<evidence type="ECO:0000256" key="2">
    <source>
        <dbReference type="ARBA" id="ARBA00022485"/>
    </source>
</evidence>
<dbReference type="SFLD" id="SFLDG01082">
    <property type="entry name" value="B12-binding_domain_containing"/>
    <property type="match status" value="1"/>
</dbReference>
<comment type="function">
    <text evidence="1 13">Catalyzes the methylthiolation of N6-(dimethylallyl)adenosine (i(6)A), leading to the formation of 2-methylthio-N6-(dimethylallyl)adenosine (ms(2)i(6)A) at position 37 in tRNAs that read codons beginning with uridine.</text>
</comment>
<dbReference type="FunFam" id="3.40.50.12160:FF:000003">
    <property type="entry name" value="CDK5 regulatory subunit-associated protein 1"/>
    <property type="match status" value="1"/>
</dbReference>
<keyword evidence="8 13" id="KW-0411">Iron-sulfur</keyword>
<dbReference type="InterPro" id="IPR058240">
    <property type="entry name" value="rSAM_sf"/>
</dbReference>
<dbReference type="InterPro" id="IPR023404">
    <property type="entry name" value="rSAM_horseshoe"/>
</dbReference>
<dbReference type="PANTHER" id="PTHR43020">
    <property type="entry name" value="CDK5 REGULATORY SUBUNIT-ASSOCIATED PROTEIN 1"/>
    <property type="match status" value="1"/>
</dbReference>
<evidence type="ECO:0000256" key="4">
    <source>
        <dbReference type="ARBA" id="ARBA00022679"/>
    </source>
</evidence>
<dbReference type="GO" id="GO:0046872">
    <property type="term" value="F:metal ion binding"/>
    <property type="evidence" value="ECO:0007669"/>
    <property type="project" value="UniProtKB-KW"/>
</dbReference>
<evidence type="ECO:0000256" key="11">
    <source>
        <dbReference type="ARBA" id="ARBA00080698"/>
    </source>
</evidence>
<dbReference type="InterPro" id="IPR006463">
    <property type="entry name" value="MiaB_methiolase"/>
</dbReference>
<dbReference type="EC" id="2.8.4.3" evidence="9 13"/>
<dbReference type="GO" id="GO:0051539">
    <property type="term" value="F:4 iron, 4 sulfur cluster binding"/>
    <property type="evidence" value="ECO:0007669"/>
    <property type="project" value="UniProtKB-UniRule"/>
</dbReference>
<dbReference type="GO" id="GO:0005829">
    <property type="term" value="C:cytosol"/>
    <property type="evidence" value="ECO:0007669"/>
    <property type="project" value="TreeGrafter"/>
</dbReference>
<evidence type="ECO:0000256" key="8">
    <source>
        <dbReference type="ARBA" id="ARBA00023014"/>
    </source>
</evidence>
<dbReference type="FunFam" id="3.80.30.20:FF:000001">
    <property type="entry name" value="tRNA-2-methylthio-N(6)-dimethylallyladenosine synthase 2"/>
    <property type="match status" value="1"/>
</dbReference>
<dbReference type="EMBL" id="JACXWD010000002">
    <property type="protein sequence ID" value="MBD3866735.1"/>
    <property type="molecule type" value="Genomic_DNA"/>
</dbReference>